<proteinExistence type="predicted"/>
<dbReference type="AlphaFoldDB" id="M1PQX9"/>
<organism evidence="1 2">
    <name type="scientific">Desulfocapsa sulfexigens (strain DSM 10523 / SB164P1)</name>
    <dbReference type="NCBI Taxonomy" id="1167006"/>
    <lineage>
        <taxon>Bacteria</taxon>
        <taxon>Pseudomonadati</taxon>
        <taxon>Thermodesulfobacteriota</taxon>
        <taxon>Desulfobulbia</taxon>
        <taxon>Desulfobulbales</taxon>
        <taxon>Desulfocapsaceae</taxon>
        <taxon>Desulfocapsa</taxon>
    </lineage>
</organism>
<evidence type="ECO:0000313" key="2">
    <source>
        <dbReference type="Proteomes" id="UP000011721"/>
    </source>
</evidence>
<dbReference type="KEGG" id="dsf:UWK_02261"/>
<reference evidence="2" key="1">
    <citation type="journal article" date="2013" name="Stand. Genomic Sci.">
        <title>Complete genome sequence of Desulfocapsa sulfexigens, a marine deltaproteobacterium specialized in disproportionating inorganic sulfur compounds.</title>
        <authorList>
            <person name="Finster K.W."/>
            <person name="Kjeldsen K.U."/>
            <person name="Kube M."/>
            <person name="Reinhardt R."/>
            <person name="Mussmann M."/>
            <person name="Amann R."/>
            <person name="Schreiber L."/>
        </authorList>
    </citation>
    <scope>NUCLEOTIDE SEQUENCE [LARGE SCALE GENOMIC DNA]</scope>
    <source>
        <strain evidence="2">DSM 10523 / SB164P1</strain>
    </source>
</reference>
<gene>
    <name evidence="1" type="ordered locus">UWK_02261</name>
</gene>
<evidence type="ECO:0008006" key="3">
    <source>
        <dbReference type="Google" id="ProtNLM"/>
    </source>
</evidence>
<dbReference type="STRING" id="1167006.UWK_02261"/>
<dbReference type="HOGENOM" id="CLU_1276493_0_0_7"/>
<evidence type="ECO:0000313" key="1">
    <source>
        <dbReference type="EMBL" id="AGF78801.1"/>
    </source>
</evidence>
<name>M1PQX9_DESSD</name>
<accession>M1PQX9</accession>
<dbReference type="EMBL" id="CP003985">
    <property type="protein sequence ID" value="AGF78801.1"/>
    <property type="molecule type" value="Genomic_DNA"/>
</dbReference>
<dbReference type="Proteomes" id="UP000011721">
    <property type="component" value="Chromosome"/>
</dbReference>
<dbReference type="OrthoDB" id="2087871at2"/>
<dbReference type="RefSeq" id="WP_015404489.1">
    <property type="nucleotide sequence ID" value="NC_020304.1"/>
</dbReference>
<protein>
    <recommendedName>
        <fullName evidence="3">Nucleotidyltransferase family protein</fullName>
    </recommendedName>
</protein>
<keyword evidence="2" id="KW-1185">Reference proteome</keyword>
<sequence length="212" mass="25688">MTSKLGELRKVFDSLHGNEVEFIFLRGFSDVPKKVSLSNDLDILCKPKHKKTIEVLFSQLGYKCSEDSRDKNIYLYNAEPHQHFFCRKRDLHFDIVYSLAYQSPNHNEWVSVHQEIQKSIWKNKKRVQDIWFFQPDNTDLAIHLICHSIFDKREFRRKHIKELETITPYIDFDKYRHLLTLIFFKFTPYLIKLIENKDYESVFASYMMFKEY</sequence>
<dbReference type="eggNOG" id="ENOG5032Y3N">
    <property type="taxonomic scope" value="Bacteria"/>
</dbReference>